<organism evidence="2">
    <name type="scientific">marine sediment metagenome</name>
    <dbReference type="NCBI Taxonomy" id="412755"/>
    <lineage>
        <taxon>unclassified sequences</taxon>
        <taxon>metagenomes</taxon>
        <taxon>ecological metagenomes</taxon>
    </lineage>
</organism>
<dbReference type="AlphaFoldDB" id="X1RRS9"/>
<feature type="non-terminal residue" evidence="2">
    <location>
        <position position="40"/>
    </location>
</feature>
<gene>
    <name evidence="2" type="ORF">S06H3_59008</name>
</gene>
<protein>
    <submittedName>
        <fullName evidence="2">Uncharacterized protein</fullName>
    </submittedName>
</protein>
<evidence type="ECO:0000256" key="1">
    <source>
        <dbReference type="SAM" id="Phobius"/>
    </source>
</evidence>
<reference evidence="2" key="1">
    <citation type="journal article" date="2014" name="Front. Microbiol.">
        <title>High frequency of phylogenetically diverse reductive dehalogenase-homologous genes in deep subseafloor sedimentary metagenomes.</title>
        <authorList>
            <person name="Kawai M."/>
            <person name="Futagami T."/>
            <person name="Toyoda A."/>
            <person name="Takaki Y."/>
            <person name="Nishi S."/>
            <person name="Hori S."/>
            <person name="Arai W."/>
            <person name="Tsubouchi T."/>
            <person name="Morono Y."/>
            <person name="Uchiyama I."/>
            <person name="Ito T."/>
            <person name="Fujiyama A."/>
            <person name="Inagaki F."/>
            <person name="Takami H."/>
        </authorList>
    </citation>
    <scope>NUCLEOTIDE SEQUENCE</scope>
    <source>
        <strain evidence="2">Expedition CK06-06</strain>
    </source>
</reference>
<name>X1RRS9_9ZZZZ</name>
<sequence length="40" mass="4322">MKKLANWLGNTVLILAVLVLMFVLIVPLVFSGEGEANNHG</sequence>
<keyword evidence="1" id="KW-1133">Transmembrane helix</keyword>
<proteinExistence type="predicted"/>
<keyword evidence="1" id="KW-0472">Membrane</keyword>
<keyword evidence="1" id="KW-0812">Transmembrane</keyword>
<dbReference type="EMBL" id="BARV01038273">
    <property type="protein sequence ID" value="GAI58219.1"/>
    <property type="molecule type" value="Genomic_DNA"/>
</dbReference>
<feature type="transmembrane region" description="Helical" evidence="1">
    <location>
        <begin position="12"/>
        <end position="30"/>
    </location>
</feature>
<comment type="caution">
    <text evidence="2">The sequence shown here is derived from an EMBL/GenBank/DDBJ whole genome shotgun (WGS) entry which is preliminary data.</text>
</comment>
<accession>X1RRS9</accession>
<evidence type="ECO:0000313" key="2">
    <source>
        <dbReference type="EMBL" id="GAI58219.1"/>
    </source>
</evidence>